<evidence type="ECO:0000256" key="1">
    <source>
        <dbReference type="SAM" id="MobiDB-lite"/>
    </source>
</evidence>
<gene>
    <name evidence="3" type="ORF">BL253_29415</name>
</gene>
<name>A0A1V2I3K3_9ACTN</name>
<sequence>MVMTGVFAAIWGLFGGFCAEGLGFYIAVRHKVTWPWRARGGPSLLVYASAELVRLIIGAGLAWAFAASGQIATPVAALAVGVAAPLLVERLSQAGPLTVGESAAPRLARPARRPGETNPGRAGSTSSGTANP</sequence>
<evidence type="ECO:0000313" key="4">
    <source>
        <dbReference type="Proteomes" id="UP000188929"/>
    </source>
</evidence>
<reference evidence="4" key="1">
    <citation type="submission" date="2016-10" db="EMBL/GenBank/DDBJ databases">
        <title>Frankia sp. NRRL B-16386 Genome sequencing.</title>
        <authorList>
            <person name="Ghodhbane-Gtari F."/>
            <person name="Swanson E."/>
            <person name="Gueddou A."/>
            <person name="Hezbri K."/>
            <person name="Ktari K."/>
            <person name="Nouioui I."/>
            <person name="Morris K."/>
            <person name="Simpson S."/>
            <person name="Abebe-Akele F."/>
            <person name="Thomas K."/>
            <person name="Gtari M."/>
            <person name="Tisa L.S."/>
        </authorList>
    </citation>
    <scope>NUCLEOTIDE SEQUENCE [LARGE SCALE GENOMIC DNA]</scope>
    <source>
        <strain evidence="4">NRRL B-16386</strain>
    </source>
</reference>
<dbReference type="STRING" id="1834516.BL253_29415"/>
<accession>A0A1V2I3K3</accession>
<dbReference type="EMBL" id="MOMC01000068">
    <property type="protein sequence ID" value="ONH24746.1"/>
    <property type="molecule type" value="Genomic_DNA"/>
</dbReference>
<evidence type="ECO:0000313" key="3">
    <source>
        <dbReference type="EMBL" id="ONH24746.1"/>
    </source>
</evidence>
<feature type="transmembrane region" description="Helical" evidence="2">
    <location>
        <begin position="6"/>
        <end position="28"/>
    </location>
</feature>
<keyword evidence="2" id="KW-0812">Transmembrane</keyword>
<keyword evidence="2" id="KW-1133">Transmembrane helix</keyword>
<feature type="region of interest" description="Disordered" evidence="1">
    <location>
        <begin position="99"/>
        <end position="132"/>
    </location>
</feature>
<evidence type="ECO:0000256" key="2">
    <source>
        <dbReference type="SAM" id="Phobius"/>
    </source>
</evidence>
<organism evidence="3 4">
    <name type="scientific">Pseudofrankia asymbiotica</name>
    <dbReference type="NCBI Taxonomy" id="1834516"/>
    <lineage>
        <taxon>Bacteria</taxon>
        <taxon>Bacillati</taxon>
        <taxon>Actinomycetota</taxon>
        <taxon>Actinomycetes</taxon>
        <taxon>Frankiales</taxon>
        <taxon>Frankiaceae</taxon>
        <taxon>Pseudofrankia</taxon>
    </lineage>
</organism>
<feature type="transmembrane region" description="Helical" evidence="2">
    <location>
        <begin position="44"/>
        <end position="65"/>
    </location>
</feature>
<protein>
    <submittedName>
        <fullName evidence="3">Uncharacterized protein</fullName>
    </submittedName>
</protein>
<keyword evidence="2" id="KW-0472">Membrane</keyword>
<dbReference type="AlphaFoldDB" id="A0A1V2I3K3"/>
<feature type="compositionally biased region" description="Polar residues" evidence="1">
    <location>
        <begin position="123"/>
        <end position="132"/>
    </location>
</feature>
<comment type="caution">
    <text evidence="3">The sequence shown here is derived from an EMBL/GenBank/DDBJ whole genome shotgun (WGS) entry which is preliminary data.</text>
</comment>
<keyword evidence="4" id="KW-1185">Reference proteome</keyword>
<dbReference type="Proteomes" id="UP000188929">
    <property type="component" value="Unassembled WGS sequence"/>
</dbReference>
<proteinExistence type="predicted"/>